<feature type="region of interest" description="Disordered" evidence="1">
    <location>
        <begin position="222"/>
        <end position="266"/>
    </location>
</feature>
<evidence type="ECO:0000313" key="2">
    <source>
        <dbReference type="EMBL" id="KAH3668531.1"/>
    </source>
</evidence>
<reference evidence="2" key="2">
    <citation type="submission" date="2021-01" db="EMBL/GenBank/DDBJ databases">
        <authorList>
            <person name="Schikora-Tamarit M.A."/>
        </authorList>
    </citation>
    <scope>NUCLEOTIDE SEQUENCE</scope>
    <source>
        <strain evidence="2">CBS6075</strain>
    </source>
</reference>
<protein>
    <submittedName>
        <fullName evidence="2">Uncharacterized protein</fullName>
    </submittedName>
</protein>
<dbReference type="EMBL" id="JAEUBE010000158">
    <property type="protein sequence ID" value="KAH3668531.1"/>
    <property type="molecule type" value="Genomic_DNA"/>
</dbReference>
<gene>
    <name evidence="2" type="ORF">OGAPHI_002285</name>
</gene>
<reference evidence="2" key="1">
    <citation type="journal article" date="2021" name="Open Biol.">
        <title>Shared evolutionary footprints suggest mitochondrial oxidative damage underlies multiple complex I losses in fungi.</title>
        <authorList>
            <person name="Schikora-Tamarit M.A."/>
            <person name="Marcet-Houben M."/>
            <person name="Nosek J."/>
            <person name="Gabaldon T."/>
        </authorList>
    </citation>
    <scope>NUCLEOTIDE SEQUENCE</scope>
    <source>
        <strain evidence="2">CBS6075</strain>
    </source>
</reference>
<dbReference type="RefSeq" id="XP_046062945.1">
    <property type="nucleotide sequence ID" value="XM_046203138.1"/>
</dbReference>
<dbReference type="OrthoDB" id="4088889at2759"/>
<proteinExistence type="predicted"/>
<feature type="compositionally biased region" description="Low complexity" evidence="1">
    <location>
        <begin position="288"/>
        <end position="299"/>
    </location>
</feature>
<dbReference type="InterPro" id="IPR035189">
    <property type="entry name" value="Std1/Mth1"/>
</dbReference>
<name>A0A9P8PB63_9ASCO</name>
<sequence>MWRYLWSRNEVAVNVPRYLGGDKEDSVDLQIKSLMYMFERYKIYSLAPFLKITESGASELEWLSNTEIPLHPDVIINDKLDSVYEIELFRRTLLDDPYRILIDYCKNRFRSYLILSGKPKEFNHLPTLTSPDFQFTILKPNASDKEYVNVLVNKSGIYKEHKISEQTRTEIVKEILTSQRAVTGKSGFDKNDRAKIIKFYVQKLAFHIQVERIYKATLKTKEKSLQPPRLSAPAVNRQRGLRTQRSVANLQSRPLRTSNRNTLRSKPSLSIMKLDNVYSENSHESDSSETLISSSTSETGSEDSGDTLFTVGGPQFDKLFTEEEKTAIYEQSKMAVRIRIDRERTSLTKSHA</sequence>
<dbReference type="Proteomes" id="UP000769157">
    <property type="component" value="Unassembled WGS sequence"/>
</dbReference>
<comment type="caution">
    <text evidence="2">The sequence shown here is derived from an EMBL/GenBank/DDBJ whole genome shotgun (WGS) entry which is preliminary data.</text>
</comment>
<organism evidence="2 3">
    <name type="scientific">Ogataea philodendri</name>
    <dbReference type="NCBI Taxonomy" id="1378263"/>
    <lineage>
        <taxon>Eukaryota</taxon>
        <taxon>Fungi</taxon>
        <taxon>Dikarya</taxon>
        <taxon>Ascomycota</taxon>
        <taxon>Saccharomycotina</taxon>
        <taxon>Pichiomycetes</taxon>
        <taxon>Pichiales</taxon>
        <taxon>Pichiaceae</taxon>
        <taxon>Ogataea</taxon>
    </lineage>
</organism>
<feature type="region of interest" description="Disordered" evidence="1">
    <location>
        <begin position="279"/>
        <end position="310"/>
    </location>
</feature>
<keyword evidence="3" id="KW-1185">Reference proteome</keyword>
<dbReference type="AlphaFoldDB" id="A0A9P8PB63"/>
<evidence type="ECO:0000256" key="1">
    <source>
        <dbReference type="SAM" id="MobiDB-lite"/>
    </source>
</evidence>
<evidence type="ECO:0000313" key="3">
    <source>
        <dbReference type="Proteomes" id="UP000769157"/>
    </source>
</evidence>
<dbReference type="Pfam" id="PF17235">
    <property type="entry name" value="STD1"/>
    <property type="match status" value="1"/>
</dbReference>
<dbReference type="GeneID" id="70234252"/>
<feature type="compositionally biased region" description="Polar residues" evidence="1">
    <location>
        <begin position="241"/>
        <end position="266"/>
    </location>
</feature>
<accession>A0A9P8PB63</accession>